<evidence type="ECO:0000256" key="1">
    <source>
        <dbReference type="SAM" id="MobiDB-lite"/>
    </source>
</evidence>
<dbReference type="RefSeq" id="WP_085751052.1">
    <property type="nucleotide sequence ID" value="NZ_BSPR01000007.1"/>
</dbReference>
<proteinExistence type="predicted"/>
<feature type="region of interest" description="Disordered" evidence="1">
    <location>
        <begin position="1"/>
        <end position="41"/>
    </location>
</feature>
<keyword evidence="3" id="KW-1185">Reference proteome</keyword>
<protein>
    <submittedName>
        <fullName evidence="2">Uncharacterized protein</fullName>
    </submittedName>
</protein>
<dbReference type="STRING" id="946333.A4W93_13185"/>
<dbReference type="AlphaFoldDB" id="A0A1W6L965"/>
<accession>A0A1W6L965</accession>
<feature type="compositionally biased region" description="Low complexity" evidence="1">
    <location>
        <begin position="20"/>
        <end position="40"/>
    </location>
</feature>
<dbReference type="Proteomes" id="UP000193427">
    <property type="component" value="Chromosome"/>
</dbReference>
<feature type="compositionally biased region" description="Polar residues" evidence="1">
    <location>
        <begin position="1"/>
        <end position="19"/>
    </location>
</feature>
<dbReference type="EMBL" id="CP015118">
    <property type="protein sequence ID" value="ARN20773.1"/>
    <property type="molecule type" value="Genomic_DNA"/>
</dbReference>
<gene>
    <name evidence="2" type="ORF">A4W93_13185</name>
</gene>
<reference evidence="2 3" key="1">
    <citation type="submission" date="2016-04" db="EMBL/GenBank/DDBJ databases">
        <title>Complete genome sequence of natural rubber-degrading, novel Gram-negative bacterium, Rhizobacter gummiphilus strain NS21.</title>
        <authorList>
            <person name="Tabata M."/>
            <person name="Kasai D."/>
            <person name="Fukuda M."/>
        </authorList>
    </citation>
    <scope>NUCLEOTIDE SEQUENCE [LARGE SCALE GENOMIC DNA]</scope>
    <source>
        <strain evidence="2 3">NS21</strain>
    </source>
</reference>
<evidence type="ECO:0000313" key="2">
    <source>
        <dbReference type="EMBL" id="ARN20773.1"/>
    </source>
</evidence>
<name>A0A1W6L965_9BURK</name>
<dbReference type="KEGG" id="rgu:A4W93_13185"/>
<dbReference type="OrthoDB" id="9170050at2"/>
<evidence type="ECO:0000313" key="3">
    <source>
        <dbReference type="Proteomes" id="UP000193427"/>
    </source>
</evidence>
<organism evidence="2 3">
    <name type="scientific">Piscinibacter gummiphilus</name>
    <dbReference type="NCBI Taxonomy" id="946333"/>
    <lineage>
        <taxon>Bacteria</taxon>
        <taxon>Pseudomonadati</taxon>
        <taxon>Pseudomonadota</taxon>
        <taxon>Betaproteobacteria</taxon>
        <taxon>Burkholderiales</taxon>
        <taxon>Sphaerotilaceae</taxon>
        <taxon>Piscinibacter</taxon>
    </lineage>
</organism>
<sequence length="80" mass="8019">MSGSKLGQVLDPSTNAMLNSASGAATTAAESGAATKSAESMVNTQIGNSDKMSKANEAMNTQAMLNNARKAASELLKGAI</sequence>